<organism evidence="3 4">
    <name type="scientific">Sphingomicrobium sediminis</name>
    <dbReference type="NCBI Taxonomy" id="2950949"/>
    <lineage>
        <taxon>Bacteria</taxon>
        <taxon>Pseudomonadati</taxon>
        <taxon>Pseudomonadota</taxon>
        <taxon>Alphaproteobacteria</taxon>
        <taxon>Sphingomonadales</taxon>
        <taxon>Sphingomonadaceae</taxon>
        <taxon>Sphingomicrobium</taxon>
    </lineage>
</organism>
<dbReference type="RefSeq" id="WP_252112182.1">
    <property type="nucleotide sequence ID" value="NZ_JAMSHT010000001.1"/>
</dbReference>
<dbReference type="PANTHER" id="PTHR46825">
    <property type="entry name" value="D-ALANYL-D-ALANINE-CARBOXYPEPTIDASE/ENDOPEPTIDASE AMPH"/>
    <property type="match status" value="1"/>
</dbReference>
<dbReference type="Pfam" id="PF00144">
    <property type="entry name" value="Beta-lactamase"/>
    <property type="match status" value="1"/>
</dbReference>
<proteinExistence type="predicted"/>
<dbReference type="AlphaFoldDB" id="A0A9X2EG32"/>
<accession>A0A9X2EG32</accession>
<gene>
    <name evidence="3" type="ORF">NDO55_02720</name>
</gene>
<name>A0A9X2EG32_9SPHN</name>
<dbReference type="InterPro" id="IPR050491">
    <property type="entry name" value="AmpC-like"/>
</dbReference>
<dbReference type="EMBL" id="JAMSHT010000001">
    <property type="protein sequence ID" value="MCM8556731.1"/>
    <property type="molecule type" value="Genomic_DNA"/>
</dbReference>
<dbReference type="PANTHER" id="PTHR46825:SF9">
    <property type="entry name" value="BETA-LACTAMASE-RELATED DOMAIN-CONTAINING PROTEIN"/>
    <property type="match status" value="1"/>
</dbReference>
<evidence type="ECO:0000259" key="2">
    <source>
        <dbReference type="Pfam" id="PF00144"/>
    </source>
</evidence>
<feature type="domain" description="Beta-lactamase-related" evidence="2">
    <location>
        <begin position="35"/>
        <end position="341"/>
    </location>
</feature>
<feature type="chain" id="PRO_5040850686" evidence="1">
    <location>
        <begin position="22"/>
        <end position="546"/>
    </location>
</feature>
<keyword evidence="1" id="KW-0732">Signal</keyword>
<comment type="caution">
    <text evidence="3">The sequence shown here is derived from an EMBL/GenBank/DDBJ whole genome shotgun (WGS) entry which is preliminary data.</text>
</comment>
<reference evidence="3" key="1">
    <citation type="submission" date="2022-06" db="EMBL/GenBank/DDBJ databases">
        <title>Sphingomicrobium sedimins sp. nov., a marine bacterium isolated from tidal flat.</title>
        <authorList>
            <person name="Kim C.-H."/>
            <person name="Yoo Y."/>
            <person name="Kim J.-J."/>
        </authorList>
    </citation>
    <scope>NUCLEOTIDE SEQUENCE</scope>
    <source>
        <strain evidence="3">GRR-S6-50</strain>
    </source>
</reference>
<dbReference type="InterPro" id="IPR012338">
    <property type="entry name" value="Beta-lactam/transpept-like"/>
</dbReference>
<dbReference type="Proteomes" id="UP001155128">
    <property type="component" value="Unassembled WGS sequence"/>
</dbReference>
<evidence type="ECO:0000256" key="1">
    <source>
        <dbReference type="SAM" id="SignalP"/>
    </source>
</evidence>
<evidence type="ECO:0000313" key="3">
    <source>
        <dbReference type="EMBL" id="MCM8556731.1"/>
    </source>
</evidence>
<feature type="signal peptide" evidence="1">
    <location>
        <begin position="1"/>
        <end position="21"/>
    </location>
</feature>
<dbReference type="Gene3D" id="3.40.710.10">
    <property type="entry name" value="DD-peptidase/beta-lactamase superfamily"/>
    <property type="match status" value="1"/>
</dbReference>
<protein>
    <submittedName>
        <fullName evidence="3">Beta-lactamase family protein</fullName>
    </submittedName>
</protein>
<sequence length="546" mass="58262">MSFISVLAASLLATQPAPNTAAAAQAYLDRAYPADGPGVSAIIVDDGEIVFKGAAGMADMEAGTPLTGDSKHWIGSITKQFSAAMIVKLVEEGALSYTDPLSKFLPDYPGGDLITVHQLLNHTSGVQSYTSIPGWMMNPKNTSQDLTTAELIAEFSGLDPVSRPGETWSYNNSGYVLVGAVIEAVTGQPWHEAIRTRLLEPAGINDILYSEDGADLLANGYTRGGDGVEPARDFSPTIPHAAGALIGDVEALAKWYDALFDGRIVSEAGLARMTTWTRTYDGETENYGYALAEDDLLGRDGIGHGGGIFGFNTASTYYPGEDLFIAVFANSDAAVTRPSIASARLAALALGEPFAMYDEVEFDAAELEGWTGVYAWDEEDEVILKIEDDKPVLVTASGRPLQFKAAGDGIYFRDPSASVAWFRLSSDRAARKTLEWHDGEGAKILLRTGDVPEGPEAYVLSDAEREAWVGRYRFPIGIFTVAQNADGEMTGQLEGQGPVPFVPTSATEATADAVGARLVFDVEDGKAKTVKILQGGAELMGERIEE</sequence>
<dbReference type="InterPro" id="IPR001466">
    <property type="entry name" value="Beta-lactam-related"/>
</dbReference>
<evidence type="ECO:0000313" key="4">
    <source>
        <dbReference type="Proteomes" id="UP001155128"/>
    </source>
</evidence>
<keyword evidence="4" id="KW-1185">Reference proteome</keyword>
<dbReference type="SUPFAM" id="SSF56601">
    <property type="entry name" value="beta-lactamase/transpeptidase-like"/>
    <property type="match status" value="1"/>
</dbReference>